<organism evidence="4 5">
    <name type="scientific">Polyplosphaeria fusca</name>
    <dbReference type="NCBI Taxonomy" id="682080"/>
    <lineage>
        <taxon>Eukaryota</taxon>
        <taxon>Fungi</taxon>
        <taxon>Dikarya</taxon>
        <taxon>Ascomycota</taxon>
        <taxon>Pezizomycotina</taxon>
        <taxon>Dothideomycetes</taxon>
        <taxon>Pleosporomycetidae</taxon>
        <taxon>Pleosporales</taxon>
        <taxon>Tetraplosphaeriaceae</taxon>
        <taxon>Polyplosphaeria</taxon>
    </lineage>
</organism>
<evidence type="ECO:0000256" key="2">
    <source>
        <dbReference type="SAM" id="Phobius"/>
    </source>
</evidence>
<feature type="signal peptide" evidence="3">
    <location>
        <begin position="1"/>
        <end position="35"/>
    </location>
</feature>
<evidence type="ECO:0000256" key="3">
    <source>
        <dbReference type="SAM" id="SignalP"/>
    </source>
</evidence>
<keyword evidence="2" id="KW-0812">Transmembrane</keyword>
<dbReference type="AlphaFoldDB" id="A0A9P4QRL3"/>
<feature type="region of interest" description="Disordered" evidence="1">
    <location>
        <begin position="238"/>
        <end position="285"/>
    </location>
</feature>
<dbReference type="EMBL" id="ML996176">
    <property type="protein sequence ID" value="KAF2732513.1"/>
    <property type="molecule type" value="Genomic_DNA"/>
</dbReference>
<feature type="compositionally biased region" description="Basic and acidic residues" evidence="1">
    <location>
        <begin position="239"/>
        <end position="264"/>
    </location>
</feature>
<keyword evidence="2" id="KW-1133">Transmembrane helix</keyword>
<reference evidence="4" key="1">
    <citation type="journal article" date="2020" name="Stud. Mycol.">
        <title>101 Dothideomycetes genomes: a test case for predicting lifestyles and emergence of pathogens.</title>
        <authorList>
            <person name="Haridas S."/>
            <person name="Albert R."/>
            <person name="Binder M."/>
            <person name="Bloem J."/>
            <person name="Labutti K."/>
            <person name="Salamov A."/>
            <person name="Andreopoulos B."/>
            <person name="Baker S."/>
            <person name="Barry K."/>
            <person name="Bills G."/>
            <person name="Bluhm B."/>
            <person name="Cannon C."/>
            <person name="Castanera R."/>
            <person name="Culley D."/>
            <person name="Daum C."/>
            <person name="Ezra D."/>
            <person name="Gonzalez J."/>
            <person name="Henrissat B."/>
            <person name="Kuo A."/>
            <person name="Liang C."/>
            <person name="Lipzen A."/>
            <person name="Lutzoni F."/>
            <person name="Magnuson J."/>
            <person name="Mondo S."/>
            <person name="Nolan M."/>
            <person name="Ohm R."/>
            <person name="Pangilinan J."/>
            <person name="Park H.-J."/>
            <person name="Ramirez L."/>
            <person name="Alfaro M."/>
            <person name="Sun H."/>
            <person name="Tritt A."/>
            <person name="Yoshinaga Y."/>
            <person name="Zwiers L.-H."/>
            <person name="Turgeon B."/>
            <person name="Goodwin S."/>
            <person name="Spatafora J."/>
            <person name="Crous P."/>
            <person name="Grigoriev I."/>
        </authorList>
    </citation>
    <scope>NUCLEOTIDE SEQUENCE</scope>
    <source>
        <strain evidence="4">CBS 125425</strain>
    </source>
</reference>
<proteinExistence type="predicted"/>
<evidence type="ECO:0000313" key="5">
    <source>
        <dbReference type="Proteomes" id="UP000799444"/>
    </source>
</evidence>
<dbReference type="Proteomes" id="UP000799444">
    <property type="component" value="Unassembled WGS sequence"/>
</dbReference>
<gene>
    <name evidence="4" type="ORF">EJ04DRAFT_578353</name>
</gene>
<evidence type="ECO:0000256" key="1">
    <source>
        <dbReference type="SAM" id="MobiDB-lite"/>
    </source>
</evidence>
<feature type="transmembrane region" description="Helical" evidence="2">
    <location>
        <begin position="210"/>
        <end position="231"/>
    </location>
</feature>
<feature type="compositionally biased region" description="Basic and acidic residues" evidence="1">
    <location>
        <begin position="272"/>
        <end position="285"/>
    </location>
</feature>
<comment type="caution">
    <text evidence="4">The sequence shown here is derived from an EMBL/GenBank/DDBJ whole genome shotgun (WGS) entry which is preliminary data.</text>
</comment>
<keyword evidence="2" id="KW-0472">Membrane</keyword>
<dbReference type="OrthoDB" id="5215637at2759"/>
<accession>A0A9P4QRL3</accession>
<sequence>MLCFNFLPKMTSFAMTISRTHCVLFFGLFFSLVSSTCFAPNGTAQNNDPGAAPCSSDPTSPLRNTCCHTKWENPSGGDLKFGPTQDTCLPNGLCENKGVSTKEGEEQPPWTRYYRVFCTNENWDGCLNVCSTGSYDTNVAQITPCDGTNSSSTWCCGDTTDCCSPENNITAISIAEVFGTTASATSAPSSTNTVSPNGSKAHHLSRGAKAGIIIGSILGACILLALGFYAGRRMKARRNQQELDGTQKTREYHVGSKPISHELDSAAQTPELPEKDKGLTHLELA</sequence>
<name>A0A9P4QRL3_9PLEO</name>
<protein>
    <recommendedName>
        <fullName evidence="6">Mid2 domain-containing protein</fullName>
    </recommendedName>
</protein>
<feature type="chain" id="PRO_5040430108" description="Mid2 domain-containing protein" evidence="3">
    <location>
        <begin position="36"/>
        <end position="285"/>
    </location>
</feature>
<keyword evidence="5" id="KW-1185">Reference proteome</keyword>
<evidence type="ECO:0000313" key="4">
    <source>
        <dbReference type="EMBL" id="KAF2732513.1"/>
    </source>
</evidence>
<evidence type="ECO:0008006" key="6">
    <source>
        <dbReference type="Google" id="ProtNLM"/>
    </source>
</evidence>
<keyword evidence="3" id="KW-0732">Signal</keyword>